<feature type="transmembrane region" description="Helical" evidence="7">
    <location>
        <begin position="418"/>
        <end position="443"/>
    </location>
</feature>
<feature type="transmembrane region" description="Helical" evidence="7">
    <location>
        <begin position="253"/>
        <end position="278"/>
    </location>
</feature>
<dbReference type="RefSeq" id="WP_095656904.1">
    <property type="nucleotide sequence ID" value="NZ_NPOA01000014.1"/>
</dbReference>
<comment type="caution">
    <text evidence="10">The sequence shown here is derived from an EMBL/GenBank/DDBJ whole genome shotgun (WGS) entry which is preliminary data.</text>
</comment>
<dbReference type="EMBL" id="NPOA01000014">
    <property type="protein sequence ID" value="PAV28232.1"/>
    <property type="molecule type" value="Genomic_DNA"/>
</dbReference>
<evidence type="ECO:0000259" key="8">
    <source>
        <dbReference type="Pfam" id="PF02687"/>
    </source>
</evidence>
<dbReference type="Proteomes" id="UP000218887">
    <property type="component" value="Unassembled WGS sequence"/>
</dbReference>
<evidence type="ECO:0000256" key="7">
    <source>
        <dbReference type="SAM" id="Phobius"/>
    </source>
</evidence>
<evidence type="ECO:0000259" key="9">
    <source>
        <dbReference type="Pfam" id="PF12704"/>
    </source>
</evidence>
<gene>
    <name evidence="10" type="ORF">CIL05_17860</name>
</gene>
<keyword evidence="4 7" id="KW-0812">Transmembrane</keyword>
<feature type="domain" description="MacB-like periplasmic core" evidence="9">
    <location>
        <begin position="480"/>
        <end position="681"/>
    </location>
</feature>
<keyword evidence="6 7" id="KW-0472">Membrane</keyword>
<dbReference type="GO" id="GO:0098797">
    <property type="term" value="C:plasma membrane protein complex"/>
    <property type="evidence" value="ECO:0007669"/>
    <property type="project" value="TreeGrafter"/>
</dbReference>
<feature type="transmembrane region" description="Helical" evidence="7">
    <location>
        <begin position="299"/>
        <end position="327"/>
    </location>
</feature>
<dbReference type="InterPro" id="IPR051447">
    <property type="entry name" value="Lipoprotein-release_system"/>
</dbReference>
<feature type="transmembrane region" description="Helical" evidence="7">
    <location>
        <begin position="21"/>
        <end position="43"/>
    </location>
</feature>
<feature type="domain" description="ABC3 transporter permease C-terminal" evidence="8">
    <location>
        <begin position="256"/>
        <end position="376"/>
    </location>
</feature>
<evidence type="ECO:0000256" key="6">
    <source>
        <dbReference type="ARBA" id="ARBA00023136"/>
    </source>
</evidence>
<feature type="transmembrane region" description="Helical" evidence="7">
    <location>
        <begin position="755"/>
        <end position="784"/>
    </location>
</feature>
<keyword evidence="3" id="KW-1003">Cell membrane</keyword>
<proteinExistence type="inferred from homology"/>
<keyword evidence="5 7" id="KW-1133">Transmembrane helix</keyword>
<dbReference type="GO" id="GO:0044874">
    <property type="term" value="P:lipoprotein localization to outer membrane"/>
    <property type="evidence" value="ECO:0007669"/>
    <property type="project" value="TreeGrafter"/>
</dbReference>
<organism evidence="10 11">
    <name type="scientific">Virgibacillus profundi</name>
    <dbReference type="NCBI Taxonomy" id="2024555"/>
    <lineage>
        <taxon>Bacteria</taxon>
        <taxon>Bacillati</taxon>
        <taxon>Bacillota</taxon>
        <taxon>Bacilli</taxon>
        <taxon>Bacillales</taxon>
        <taxon>Bacillaceae</taxon>
        <taxon>Virgibacillus</taxon>
    </lineage>
</organism>
<evidence type="ECO:0000256" key="3">
    <source>
        <dbReference type="ARBA" id="ARBA00022475"/>
    </source>
</evidence>
<feature type="transmembrane region" description="Helical" evidence="7">
    <location>
        <begin position="804"/>
        <end position="824"/>
    </location>
</feature>
<accession>A0A2A2I9I0</accession>
<dbReference type="Pfam" id="PF12704">
    <property type="entry name" value="MacB_PCD"/>
    <property type="match status" value="1"/>
</dbReference>
<dbReference type="Pfam" id="PF02687">
    <property type="entry name" value="FtsX"/>
    <property type="match status" value="2"/>
</dbReference>
<feature type="transmembrane region" description="Helical" evidence="7">
    <location>
        <begin position="478"/>
        <end position="496"/>
    </location>
</feature>
<sequence length="839" mass="94251">MKIILRHVLKNIVEKKLRTSIVFVTILFSTMVLFIGLSLNTIINNTYSSMLQGIYGDSNIVITKSAADGDPFYKRTEINLESVSVEQRIDQLHANGKVVLNDEDVNVTLSGMDMELAEDMELVAPIRQLDGFDPRENMVMVSHKTASDYGLNLGDELIIDHGEETNSFKVGAINESNGMFYSETGERLFVTSLQQVNRLNKTNQLVSTTLIQAPENRVDSAIEELEEVNSEFTIQKTGSADTVLRDEQTFQTVMMLAIIIIVLISAYVISSLTKLIIAERLPVMGTFRSVGLNKGMMNCILLLEFFLYGLFGSILGIVLAYFLLPFAADIFNEYKEYGVETAVEYQLSYLIIAFLFGMIFPAFISFFRIRRANSKPLKDLILNTQHTTQKQSRISLLIGIVLLAGAFALYYINQLDNLFMAVGSIVFLFIAVVLLMPGFLYGISKFFHYFLHKFVRGDVTLGIRNVANNKIVANNSSMIIVVFLLLMMVGMTSAGIDQYLANSMKKDFDVSISGLEDDMTNYTEILEMDEVAKTHNQYISIAEYDIGGDRNTFAIHGVEDFTDFDEFYEGITFPDDSETRMGDLSNGIIIDEYQAEKYNLEVGETIRLQPLDANYQSLNNKEAFLDVEIAGTMESSGFSQNRDTVLLNLNYFQDHFSGLFNQVAVKANKGYEADVVKEAIADRYADSSVTVTTFDEVIASQKETVDTLIDGITIIIVMGLLIGLLGISNNLIVSFTQRKKEYALLYSVCMSRMQIIMMIFIETLMTFFTVVIIGFIGGLALKVLMTKLLYAIGLRIEYSFSFELYGILCAAVFLLLSLSILSIVRKVFKLNVLKELRYE</sequence>
<reference evidence="10 11" key="1">
    <citation type="submission" date="2017-08" db="EMBL/GenBank/DDBJ databases">
        <title>Virgibacillus indicus sp. nov. and Virgibacillus profoundi sp. nov, two moderately halophilic bacteria isolated from marine sediment by using the Microfluidic Streak Plate.</title>
        <authorList>
            <person name="Xu B."/>
            <person name="Hu B."/>
            <person name="Wang J."/>
            <person name="Zhu Y."/>
            <person name="Huang L."/>
            <person name="Du W."/>
            <person name="Huang Y."/>
        </authorList>
    </citation>
    <scope>NUCLEOTIDE SEQUENCE [LARGE SCALE GENOMIC DNA]</scope>
    <source>
        <strain evidence="10 11">IO3-P3-H5</strain>
    </source>
</reference>
<dbReference type="PANTHER" id="PTHR30489:SF0">
    <property type="entry name" value="LIPOPROTEIN-RELEASING SYSTEM TRANSMEMBRANE PROTEIN LOLE"/>
    <property type="match status" value="1"/>
</dbReference>
<feature type="domain" description="ABC3 transporter permease C-terminal" evidence="8">
    <location>
        <begin position="714"/>
        <end position="831"/>
    </location>
</feature>
<dbReference type="PANTHER" id="PTHR30489">
    <property type="entry name" value="LIPOPROTEIN-RELEASING SYSTEM TRANSMEMBRANE PROTEIN LOLE"/>
    <property type="match status" value="1"/>
</dbReference>
<dbReference type="OrthoDB" id="1711021at2"/>
<comment type="subcellular location">
    <subcellularLocation>
        <location evidence="1">Cell membrane</location>
        <topology evidence="1">Multi-pass membrane protein</topology>
    </subcellularLocation>
</comment>
<keyword evidence="11" id="KW-1185">Reference proteome</keyword>
<evidence type="ECO:0000256" key="2">
    <source>
        <dbReference type="ARBA" id="ARBA00005236"/>
    </source>
</evidence>
<feature type="transmembrane region" description="Helical" evidence="7">
    <location>
        <begin position="394"/>
        <end position="412"/>
    </location>
</feature>
<evidence type="ECO:0000256" key="4">
    <source>
        <dbReference type="ARBA" id="ARBA00022692"/>
    </source>
</evidence>
<dbReference type="AlphaFoldDB" id="A0A2A2I9I0"/>
<protein>
    <submittedName>
        <fullName evidence="10">Uncharacterized protein</fullName>
    </submittedName>
</protein>
<dbReference type="InterPro" id="IPR003838">
    <property type="entry name" value="ABC3_permease_C"/>
</dbReference>
<name>A0A2A2I9I0_9BACI</name>
<evidence type="ECO:0000313" key="10">
    <source>
        <dbReference type="EMBL" id="PAV28232.1"/>
    </source>
</evidence>
<dbReference type="InterPro" id="IPR025857">
    <property type="entry name" value="MacB_PCD"/>
</dbReference>
<comment type="similarity">
    <text evidence="2">Belongs to the ABC-4 integral membrane protein family. LolC/E subfamily.</text>
</comment>
<evidence type="ECO:0000256" key="1">
    <source>
        <dbReference type="ARBA" id="ARBA00004651"/>
    </source>
</evidence>
<evidence type="ECO:0000313" key="11">
    <source>
        <dbReference type="Proteomes" id="UP000218887"/>
    </source>
</evidence>
<evidence type="ECO:0000256" key="5">
    <source>
        <dbReference type="ARBA" id="ARBA00022989"/>
    </source>
</evidence>
<feature type="transmembrane region" description="Helical" evidence="7">
    <location>
        <begin position="347"/>
        <end position="367"/>
    </location>
</feature>
<feature type="transmembrane region" description="Helical" evidence="7">
    <location>
        <begin position="711"/>
        <end position="735"/>
    </location>
</feature>